<reference evidence="4 5" key="1">
    <citation type="submission" date="2020-08" db="EMBL/GenBank/DDBJ databases">
        <authorList>
            <person name="Koutsovoulos G."/>
            <person name="Danchin GJ E."/>
        </authorList>
    </citation>
    <scope>NUCLEOTIDE SEQUENCE [LARGE SCALE GENOMIC DNA]</scope>
</reference>
<feature type="transmembrane region" description="Helical" evidence="3">
    <location>
        <begin position="398"/>
        <end position="424"/>
    </location>
</feature>
<evidence type="ECO:0000313" key="5">
    <source>
        <dbReference type="Proteomes" id="UP000580250"/>
    </source>
</evidence>
<evidence type="ECO:0000256" key="1">
    <source>
        <dbReference type="SAM" id="Coils"/>
    </source>
</evidence>
<feature type="transmembrane region" description="Helical" evidence="3">
    <location>
        <begin position="35"/>
        <end position="52"/>
    </location>
</feature>
<dbReference type="AlphaFoldDB" id="A0A6V7TJK2"/>
<protein>
    <submittedName>
        <fullName evidence="4">Uncharacterized protein</fullName>
    </submittedName>
</protein>
<feature type="coiled-coil region" evidence="1">
    <location>
        <begin position="77"/>
        <end position="104"/>
    </location>
</feature>
<evidence type="ECO:0000256" key="3">
    <source>
        <dbReference type="SAM" id="Phobius"/>
    </source>
</evidence>
<keyword evidence="3" id="KW-0472">Membrane</keyword>
<dbReference type="EMBL" id="CAJEWN010000003">
    <property type="protein sequence ID" value="CAD2124780.1"/>
    <property type="molecule type" value="Genomic_DNA"/>
</dbReference>
<keyword evidence="3" id="KW-1133">Transmembrane helix</keyword>
<sequence>MKHISSKIQLTVLNRPTISSTNSPSKKLKIPKINLIKYLINLIFLILLIPSSQQNFINFEKNNKFSLNSRWRRSIEIEGTEDVLNLSEQKINNFEENVQQKRVAVGSRNRRPEIFQAPTDRISVVRSQFRLKLSRYSNPARRMQNLTTCACPQQDPSNCGRDIGGNRSPCYFSFVIVASSSDQTVNFRSTPFVVIGDTGVIEASLEPEWGSELQLDFSTKPRFVDIYAYNLGPVFSLLDGRIISWSETLWPVDAWSLDLTNVLPHSFYESGPFYEQRELFGRYDTNSALNLEFSVKCIGDSMGPECDLNCKRREGDSEMKTNQIEKPNDLYKNVGAQPGWTICESEQRRYFACRFHDANRLQVDNCRFCEYGVINETICVHDPVQWKQEPENVFYKSWTIVLGVLLIVTLILLILTCFLCWILLLRRFSSKSKRESALAGTYRRGGVPYSISGNDFGAASRLGDSLMLHKPLLLGNGIKTKLTNGKESTDWTSKQSKPPISVRQQQQQFPIMGASRSHSASQHWMAAAVGSVGEMGGSGPIITHTQNSPDTSESDYRPSPFTTPRREALV</sequence>
<organism evidence="4 5">
    <name type="scientific">Meloidogyne enterolobii</name>
    <name type="common">Root-knot nematode worm</name>
    <name type="synonym">Meloidogyne mayaguensis</name>
    <dbReference type="NCBI Taxonomy" id="390850"/>
    <lineage>
        <taxon>Eukaryota</taxon>
        <taxon>Metazoa</taxon>
        <taxon>Ecdysozoa</taxon>
        <taxon>Nematoda</taxon>
        <taxon>Chromadorea</taxon>
        <taxon>Rhabditida</taxon>
        <taxon>Tylenchina</taxon>
        <taxon>Tylenchomorpha</taxon>
        <taxon>Tylenchoidea</taxon>
        <taxon>Meloidogynidae</taxon>
        <taxon>Meloidogyninae</taxon>
        <taxon>Meloidogyne</taxon>
    </lineage>
</organism>
<comment type="caution">
    <text evidence="4">The sequence shown here is derived from an EMBL/GenBank/DDBJ whole genome shotgun (WGS) entry which is preliminary data.</text>
</comment>
<dbReference type="Proteomes" id="UP000580250">
    <property type="component" value="Unassembled WGS sequence"/>
</dbReference>
<proteinExistence type="predicted"/>
<name>A0A6V7TJK2_MELEN</name>
<evidence type="ECO:0000313" key="4">
    <source>
        <dbReference type="EMBL" id="CAD2124780.1"/>
    </source>
</evidence>
<keyword evidence="3" id="KW-0812">Transmembrane</keyword>
<gene>
    <name evidence="4" type="ORF">MENT_LOCUS941</name>
</gene>
<feature type="region of interest" description="Disordered" evidence="2">
    <location>
        <begin position="535"/>
        <end position="570"/>
    </location>
</feature>
<keyword evidence="1" id="KW-0175">Coiled coil</keyword>
<dbReference type="OrthoDB" id="5859852at2759"/>
<accession>A0A6V7TJK2</accession>
<evidence type="ECO:0000256" key="2">
    <source>
        <dbReference type="SAM" id="MobiDB-lite"/>
    </source>
</evidence>